<evidence type="ECO:0000259" key="5">
    <source>
        <dbReference type="PROSITE" id="PS50931"/>
    </source>
</evidence>
<dbReference type="FunFam" id="1.10.10.10:FF:000001">
    <property type="entry name" value="LysR family transcriptional regulator"/>
    <property type="match status" value="1"/>
</dbReference>
<dbReference type="CDD" id="cd08453">
    <property type="entry name" value="PBP2_IlvR"/>
    <property type="match status" value="1"/>
</dbReference>
<gene>
    <name evidence="6" type="primary">ilvR</name>
    <name evidence="6" type="ORF">GCM10011430_07740</name>
</gene>
<dbReference type="Pfam" id="PF00126">
    <property type="entry name" value="HTH_1"/>
    <property type="match status" value="1"/>
</dbReference>
<sequence>MHINTYFISIKHNQTGERMNIELRQLRYFVTVADEMHFGRAAQRLHMTQPPLSQAIQQLEAALGGVQLFTRTSRSVALTPAGTALLPEAQRILQQTSALPDLARRAASGASGRLSLAFVSTADYSVLPPVLREFREAYPDVEIDLREATTDVQIEELLQGRVDVGLLIPPLPDRARAQLDYLPVLTEPLILAVPKGLSMLRGKTKIALQALAEQPLVIFPRRIAPALHDAIVACYHDAGLTPRIGQEAIQMQTIIGLVSAGMGIALVPQSVSNLKRPGVEYRPLADRTPLVETGLAWRRDNASPVLRAFLELLRKK</sequence>
<evidence type="ECO:0000256" key="1">
    <source>
        <dbReference type="ARBA" id="ARBA00009437"/>
    </source>
</evidence>
<reference evidence="6" key="1">
    <citation type="journal article" date="2014" name="Int. J. Syst. Evol. Microbiol.">
        <title>Complete genome sequence of Corynebacterium casei LMG S-19264T (=DSM 44701T), isolated from a smear-ripened cheese.</title>
        <authorList>
            <consortium name="US DOE Joint Genome Institute (JGI-PGF)"/>
            <person name="Walter F."/>
            <person name="Albersmeier A."/>
            <person name="Kalinowski J."/>
            <person name="Ruckert C."/>
        </authorList>
    </citation>
    <scope>NUCLEOTIDE SEQUENCE</scope>
    <source>
        <strain evidence="6">CCM 7664</strain>
    </source>
</reference>
<comment type="caution">
    <text evidence="6">The sequence shown here is derived from an EMBL/GenBank/DDBJ whole genome shotgun (WGS) entry which is preliminary data.</text>
</comment>
<dbReference type="InterPro" id="IPR037412">
    <property type="entry name" value="IlvR_PBP2"/>
</dbReference>
<evidence type="ECO:0000256" key="4">
    <source>
        <dbReference type="ARBA" id="ARBA00023163"/>
    </source>
</evidence>
<evidence type="ECO:0000256" key="2">
    <source>
        <dbReference type="ARBA" id="ARBA00023015"/>
    </source>
</evidence>
<dbReference type="GO" id="GO:0003677">
    <property type="term" value="F:DNA binding"/>
    <property type="evidence" value="ECO:0007669"/>
    <property type="project" value="UniProtKB-KW"/>
</dbReference>
<dbReference type="InterPro" id="IPR036390">
    <property type="entry name" value="WH_DNA-bd_sf"/>
</dbReference>
<keyword evidence="4" id="KW-0804">Transcription</keyword>
<dbReference type="Gene3D" id="3.40.190.10">
    <property type="entry name" value="Periplasmic binding protein-like II"/>
    <property type="match status" value="2"/>
</dbReference>
<dbReference type="Proteomes" id="UP000627205">
    <property type="component" value="Unassembled WGS sequence"/>
</dbReference>
<organism evidence="6 7">
    <name type="scientific">Oxalicibacterium solurbis</name>
    <dbReference type="NCBI Taxonomy" id="69280"/>
    <lineage>
        <taxon>Bacteria</taxon>
        <taxon>Pseudomonadati</taxon>
        <taxon>Pseudomonadota</taxon>
        <taxon>Betaproteobacteria</taxon>
        <taxon>Burkholderiales</taxon>
        <taxon>Oxalobacteraceae</taxon>
        <taxon>Oxalicibacterium</taxon>
    </lineage>
</organism>
<keyword evidence="2" id="KW-0805">Transcription regulation</keyword>
<proteinExistence type="inferred from homology"/>
<dbReference type="SUPFAM" id="SSF46785">
    <property type="entry name" value="Winged helix' DNA-binding domain"/>
    <property type="match status" value="1"/>
</dbReference>
<feature type="domain" description="HTH lysR-type" evidence="5">
    <location>
        <begin position="21"/>
        <end position="79"/>
    </location>
</feature>
<reference evidence="6" key="2">
    <citation type="submission" date="2020-09" db="EMBL/GenBank/DDBJ databases">
        <authorList>
            <person name="Sun Q."/>
            <person name="Sedlacek I."/>
        </authorList>
    </citation>
    <scope>NUCLEOTIDE SEQUENCE</scope>
    <source>
        <strain evidence="6">CCM 7664</strain>
    </source>
</reference>
<protein>
    <submittedName>
        <fullName evidence="6">Isoleucine biosynthesis transcriptional activator</fullName>
    </submittedName>
</protein>
<dbReference type="SUPFAM" id="SSF53850">
    <property type="entry name" value="Periplasmic binding protein-like II"/>
    <property type="match status" value="1"/>
</dbReference>
<keyword evidence="7" id="KW-1185">Reference proteome</keyword>
<dbReference type="Pfam" id="PF03466">
    <property type="entry name" value="LysR_substrate"/>
    <property type="match status" value="1"/>
</dbReference>
<evidence type="ECO:0000256" key="3">
    <source>
        <dbReference type="ARBA" id="ARBA00023125"/>
    </source>
</evidence>
<comment type="similarity">
    <text evidence="1">Belongs to the LysR transcriptional regulatory family.</text>
</comment>
<dbReference type="EMBL" id="BMDP01000001">
    <property type="protein sequence ID" value="GGI53600.1"/>
    <property type="molecule type" value="Genomic_DNA"/>
</dbReference>
<dbReference type="Gene3D" id="1.10.10.10">
    <property type="entry name" value="Winged helix-like DNA-binding domain superfamily/Winged helix DNA-binding domain"/>
    <property type="match status" value="1"/>
</dbReference>
<name>A0A8J3AUR6_9BURK</name>
<dbReference type="AlphaFoldDB" id="A0A8J3AUR6"/>
<dbReference type="InterPro" id="IPR000847">
    <property type="entry name" value="LysR_HTH_N"/>
</dbReference>
<dbReference type="GO" id="GO:0032993">
    <property type="term" value="C:protein-DNA complex"/>
    <property type="evidence" value="ECO:0007669"/>
    <property type="project" value="TreeGrafter"/>
</dbReference>
<evidence type="ECO:0000313" key="7">
    <source>
        <dbReference type="Proteomes" id="UP000627205"/>
    </source>
</evidence>
<dbReference type="PANTHER" id="PTHR30346">
    <property type="entry name" value="TRANSCRIPTIONAL DUAL REGULATOR HCAR-RELATED"/>
    <property type="match status" value="1"/>
</dbReference>
<dbReference type="InterPro" id="IPR005119">
    <property type="entry name" value="LysR_subst-bd"/>
</dbReference>
<evidence type="ECO:0000313" key="6">
    <source>
        <dbReference type="EMBL" id="GGI53600.1"/>
    </source>
</evidence>
<dbReference type="GO" id="GO:0003700">
    <property type="term" value="F:DNA-binding transcription factor activity"/>
    <property type="evidence" value="ECO:0007669"/>
    <property type="project" value="InterPro"/>
</dbReference>
<dbReference type="PANTHER" id="PTHR30346:SF0">
    <property type="entry name" value="HCA OPERON TRANSCRIPTIONAL ACTIVATOR HCAR"/>
    <property type="match status" value="1"/>
</dbReference>
<dbReference type="PROSITE" id="PS50931">
    <property type="entry name" value="HTH_LYSR"/>
    <property type="match status" value="1"/>
</dbReference>
<accession>A0A8J3AUR6</accession>
<dbReference type="InterPro" id="IPR036388">
    <property type="entry name" value="WH-like_DNA-bd_sf"/>
</dbReference>
<keyword evidence="3" id="KW-0238">DNA-binding</keyword>